<keyword evidence="1" id="KW-0479">Metal-binding</keyword>
<dbReference type="AlphaFoldDB" id="A0AAD9ZRT9"/>
<dbReference type="InterPro" id="IPR025558">
    <property type="entry name" value="DUF4283"/>
</dbReference>
<organism evidence="3 4">
    <name type="scientific">Dipteronia sinensis</name>
    <dbReference type="NCBI Taxonomy" id="43782"/>
    <lineage>
        <taxon>Eukaryota</taxon>
        <taxon>Viridiplantae</taxon>
        <taxon>Streptophyta</taxon>
        <taxon>Embryophyta</taxon>
        <taxon>Tracheophyta</taxon>
        <taxon>Spermatophyta</taxon>
        <taxon>Magnoliopsida</taxon>
        <taxon>eudicotyledons</taxon>
        <taxon>Gunneridae</taxon>
        <taxon>Pentapetalae</taxon>
        <taxon>rosids</taxon>
        <taxon>malvids</taxon>
        <taxon>Sapindales</taxon>
        <taxon>Sapindaceae</taxon>
        <taxon>Hippocastanoideae</taxon>
        <taxon>Acereae</taxon>
        <taxon>Dipteronia</taxon>
    </lineage>
</organism>
<protein>
    <recommendedName>
        <fullName evidence="2">CCHC-type domain-containing protein</fullName>
    </recommendedName>
</protein>
<dbReference type="GO" id="GO:0008270">
    <property type="term" value="F:zinc ion binding"/>
    <property type="evidence" value="ECO:0007669"/>
    <property type="project" value="UniProtKB-KW"/>
</dbReference>
<dbReference type="InterPro" id="IPR040256">
    <property type="entry name" value="At4g02000-like"/>
</dbReference>
<dbReference type="PANTHER" id="PTHR31286:SF167">
    <property type="entry name" value="OS09G0268800 PROTEIN"/>
    <property type="match status" value="1"/>
</dbReference>
<evidence type="ECO:0000313" key="3">
    <source>
        <dbReference type="EMBL" id="KAK3189422.1"/>
    </source>
</evidence>
<dbReference type="PROSITE" id="PS50158">
    <property type="entry name" value="ZF_CCHC"/>
    <property type="match status" value="1"/>
</dbReference>
<keyword evidence="4" id="KW-1185">Reference proteome</keyword>
<gene>
    <name evidence="3" type="ORF">Dsin_028983</name>
</gene>
<reference evidence="3" key="1">
    <citation type="journal article" date="2023" name="Plant J.">
        <title>Genome sequences and population genomics provide insights into the demographic history, inbreeding, and mutation load of two 'living fossil' tree species of Dipteronia.</title>
        <authorList>
            <person name="Feng Y."/>
            <person name="Comes H.P."/>
            <person name="Chen J."/>
            <person name="Zhu S."/>
            <person name="Lu R."/>
            <person name="Zhang X."/>
            <person name="Li P."/>
            <person name="Qiu J."/>
            <person name="Olsen K.M."/>
            <person name="Qiu Y."/>
        </authorList>
    </citation>
    <scope>NUCLEOTIDE SEQUENCE</scope>
    <source>
        <strain evidence="3">NBL</strain>
    </source>
</reference>
<evidence type="ECO:0000313" key="4">
    <source>
        <dbReference type="Proteomes" id="UP001281410"/>
    </source>
</evidence>
<evidence type="ECO:0000259" key="2">
    <source>
        <dbReference type="PROSITE" id="PS50158"/>
    </source>
</evidence>
<dbReference type="Proteomes" id="UP001281410">
    <property type="component" value="Unassembled WGS sequence"/>
</dbReference>
<evidence type="ECO:0000256" key="1">
    <source>
        <dbReference type="PROSITE-ProRule" id="PRU00047"/>
    </source>
</evidence>
<dbReference type="InterPro" id="IPR001878">
    <property type="entry name" value="Znf_CCHC"/>
</dbReference>
<keyword evidence="1" id="KW-0863">Zinc-finger</keyword>
<dbReference type="EMBL" id="JANJYJ010000009">
    <property type="protein sequence ID" value="KAK3189422.1"/>
    <property type="molecule type" value="Genomic_DNA"/>
</dbReference>
<dbReference type="Pfam" id="PF14111">
    <property type="entry name" value="DUF4283"/>
    <property type="match status" value="1"/>
</dbReference>
<dbReference type="PANTHER" id="PTHR31286">
    <property type="entry name" value="GLYCINE-RICH CELL WALL STRUCTURAL PROTEIN 1.8-LIKE"/>
    <property type="match status" value="1"/>
</dbReference>
<name>A0AAD9ZRT9_9ROSI</name>
<proteinExistence type="predicted"/>
<sequence length="268" mass="30686">MNAYDIASLCNAFSLKEKERPICILDPKLKNRGEQRLALCRVGKILTTKLINRDAFVDVMNRIWRVDGGVEIEPIKWNIFAFYFRNTKDRKIVLNGGPWTFDRATIAFEKPTGTGDVLEMKFNLVDYWVQIQYLPLLCMTEEIGLFLGQMIGEVRDIDLRMTTDISSLFLWVQITIPIEAPLQRSLRVDLLGSGKVTTMLLRYEILLDYCFGCGRIGHIADECSDEENLKEVPSEATRSLHVWLRATSSPKWPFMGRGIVGRMDNNNG</sequence>
<dbReference type="GO" id="GO:0003676">
    <property type="term" value="F:nucleic acid binding"/>
    <property type="evidence" value="ECO:0007669"/>
    <property type="project" value="InterPro"/>
</dbReference>
<keyword evidence="1" id="KW-0862">Zinc</keyword>
<feature type="domain" description="CCHC-type" evidence="2">
    <location>
        <begin position="210"/>
        <end position="223"/>
    </location>
</feature>
<comment type="caution">
    <text evidence="3">The sequence shown here is derived from an EMBL/GenBank/DDBJ whole genome shotgun (WGS) entry which is preliminary data.</text>
</comment>
<accession>A0AAD9ZRT9</accession>